<dbReference type="EMBL" id="BQNB010009815">
    <property type="protein sequence ID" value="GJS68789.1"/>
    <property type="molecule type" value="Genomic_DNA"/>
</dbReference>
<dbReference type="InterPro" id="IPR021109">
    <property type="entry name" value="Peptidase_aspartic_dom_sf"/>
</dbReference>
<accession>A0ABQ4XTZ1</accession>
<comment type="caution">
    <text evidence="1">The sequence shown here is derived from an EMBL/GenBank/DDBJ whole genome shotgun (WGS) entry which is preliminary data.</text>
</comment>
<keyword evidence="1" id="KW-0695">RNA-directed DNA polymerase</keyword>
<sequence>MADHSQKWHDETTNRNIRSSSKDGLAALLGCQIYEGPHLDKDCPLNEEVKQVEEETSWLNKLHGVSFISGPESNTPEVLQHQLPPKELNPGNFTLPCMIGKFHFYAMADLGAIINVMLRSIFEHLHFINLKKTNMLCEMADMFKKAPLGIVESVLVKIDKFLFPSDFVILDNTPSETTILGRPFLATIHAKIDVFTGRIFLGTNKDRISFDTMRKDHNPSEIFFMVIPQSPGQSNNQIDCEVPGNWDNRSPNFDDRDPKKRKINLDENVPRAHFYNLIKQNIKEQTKMCPSCDPGKKMCDGGVEICRSSSEASSQESNKQRPRDYTFRECTLIKVRHTDISEPVKKALLKLWLIDGFQDDSAIVNNPTHRRFDDYKWKFNLEIDKLADEYELGIGKKGHILDNIWENCNQVHNKNYEWHNYEFENEECEEIGIEGKDYHPPKVQVETFEVKKYSFEGGQSSICVTKDLDNILPLVRKNRSKFKDMIRKEVKNNKT</sequence>
<dbReference type="PANTHER" id="PTHR33067:SF9">
    <property type="entry name" value="RNA-DIRECTED DNA POLYMERASE"/>
    <property type="match status" value="1"/>
</dbReference>
<keyword evidence="1" id="KW-0808">Transferase</keyword>
<dbReference type="Gene3D" id="2.40.70.10">
    <property type="entry name" value="Acid Proteases"/>
    <property type="match status" value="1"/>
</dbReference>
<protein>
    <submittedName>
        <fullName evidence="1">RNA-directed DNA polymerase, eukaryota, reverse transcriptase zinc-binding domain protein</fullName>
    </submittedName>
</protein>
<proteinExistence type="predicted"/>
<dbReference type="PANTHER" id="PTHR33067">
    <property type="entry name" value="RNA-DIRECTED DNA POLYMERASE-RELATED"/>
    <property type="match status" value="1"/>
</dbReference>
<dbReference type="Proteomes" id="UP001151760">
    <property type="component" value="Unassembled WGS sequence"/>
</dbReference>
<keyword evidence="1" id="KW-0548">Nucleotidyltransferase</keyword>
<gene>
    <name evidence="1" type="ORF">Tco_0683354</name>
</gene>
<name>A0ABQ4XTZ1_9ASTR</name>
<evidence type="ECO:0000313" key="1">
    <source>
        <dbReference type="EMBL" id="GJS68789.1"/>
    </source>
</evidence>
<dbReference type="GO" id="GO:0003964">
    <property type="term" value="F:RNA-directed DNA polymerase activity"/>
    <property type="evidence" value="ECO:0007669"/>
    <property type="project" value="UniProtKB-KW"/>
</dbReference>
<dbReference type="CDD" id="cd00303">
    <property type="entry name" value="retropepsin_like"/>
    <property type="match status" value="1"/>
</dbReference>
<reference evidence="1" key="2">
    <citation type="submission" date="2022-01" db="EMBL/GenBank/DDBJ databases">
        <authorList>
            <person name="Yamashiro T."/>
            <person name="Shiraishi A."/>
            <person name="Satake H."/>
            <person name="Nakayama K."/>
        </authorList>
    </citation>
    <scope>NUCLEOTIDE SEQUENCE</scope>
</reference>
<keyword evidence="2" id="KW-1185">Reference proteome</keyword>
<organism evidence="1 2">
    <name type="scientific">Tanacetum coccineum</name>
    <dbReference type="NCBI Taxonomy" id="301880"/>
    <lineage>
        <taxon>Eukaryota</taxon>
        <taxon>Viridiplantae</taxon>
        <taxon>Streptophyta</taxon>
        <taxon>Embryophyta</taxon>
        <taxon>Tracheophyta</taxon>
        <taxon>Spermatophyta</taxon>
        <taxon>Magnoliopsida</taxon>
        <taxon>eudicotyledons</taxon>
        <taxon>Gunneridae</taxon>
        <taxon>Pentapetalae</taxon>
        <taxon>asterids</taxon>
        <taxon>campanulids</taxon>
        <taxon>Asterales</taxon>
        <taxon>Asteraceae</taxon>
        <taxon>Asteroideae</taxon>
        <taxon>Anthemideae</taxon>
        <taxon>Anthemidinae</taxon>
        <taxon>Tanacetum</taxon>
    </lineage>
</organism>
<evidence type="ECO:0000313" key="2">
    <source>
        <dbReference type="Proteomes" id="UP001151760"/>
    </source>
</evidence>
<reference evidence="1" key="1">
    <citation type="journal article" date="2022" name="Int. J. Mol. Sci.">
        <title>Draft Genome of Tanacetum Coccineum: Genomic Comparison of Closely Related Tanacetum-Family Plants.</title>
        <authorList>
            <person name="Yamashiro T."/>
            <person name="Shiraishi A."/>
            <person name="Nakayama K."/>
            <person name="Satake H."/>
        </authorList>
    </citation>
    <scope>NUCLEOTIDE SEQUENCE</scope>
</reference>